<dbReference type="PROSITE" id="PS51720">
    <property type="entry name" value="G_AIG1"/>
    <property type="match status" value="1"/>
</dbReference>
<dbReference type="PANTHER" id="PTHR10903">
    <property type="entry name" value="GTPASE, IMAP FAMILY MEMBER-RELATED"/>
    <property type="match status" value="1"/>
</dbReference>
<dbReference type="GO" id="GO:0005525">
    <property type="term" value="F:GTP binding"/>
    <property type="evidence" value="ECO:0007669"/>
    <property type="project" value="UniProtKB-KW"/>
</dbReference>
<proteinExistence type="inferred from homology"/>
<accession>A0A834FG33</accession>
<dbReference type="InterPro" id="IPR045058">
    <property type="entry name" value="GIMA/IAN/Toc"/>
</dbReference>
<dbReference type="InterPro" id="IPR006703">
    <property type="entry name" value="G_AIG1"/>
</dbReference>
<dbReference type="PANTHER" id="PTHR10903:SF62">
    <property type="entry name" value="GTPASE IMAP FAMILY MEMBER 4-LIKE-RELATED"/>
    <property type="match status" value="1"/>
</dbReference>
<keyword evidence="3" id="KW-0342">GTP-binding</keyword>
<feature type="transmembrane region" description="Helical" evidence="4">
    <location>
        <begin position="287"/>
        <end position="308"/>
    </location>
</feature>
<feature type="transmembrane region" description="Helical" evidence="4">
    <location>
        <begin position="241"/>
        <end position="266"/>
    </location>
</feature>
<dbReference type="AlphaFoldDB" id="A0A834FG33"/>
<sequence>MRIAVVGKTGSGKSSLVHVLFGEQQCPKKSVFNSETTRCEAKTKDVNGKRITLVDTPGFFDTDMSEDELKAEILRCITECAPGPHAFLIVLKIERFTEHEQSVFTKMCEYFSDEAFKHAVVVFTHGDQLPEGSKIAEFVHENKLLSDLVKKCGNRCHVVDNKYWREGSVDEYRSNQFQVKELLHTVETMMKTNKNSFFTNEMLKNVDEEIRKEEARIRQESGDKSEEEIKQKAKDNLFGKLWIRLTGIASGALIGALFSVVLAGSVKEFVSRNLITKCFKMCGGKYIFLKTLLVSAAVGAVVGGYAGFIASDGAETPKEAAKRTSEAVNRIAMYVKGVAQDTLNDATNILNESNLKT</sequence>
<dbReference type="Proteomes" id="UP000646548">
    <property type="component" value="Unassembled WGS sequence"/>
</dbReference>
<evidence type="ECO:0000313" key="7">
    <source>
        <dbReference type="Proteomes" id="UP000646548"/>
    </source>
</evidence>
<dbReference type="InterPro" id="IPR027417">
    <property type="entry name" value="P-loop_NTPase"/>
</dbReference>
<dbReference type="Pfam" id="PF04548">
    <property type="entry name" value="AIG1"/>
    <property type="match status" value="1"/>
</dbReference>
<feature type="domain" description="AIG1-type G" evidence="5">
    <location>
        <begin position="1"/>
        <end position="207"/>
    </location>
</feature>
<dbReference type="SUPFAM" id="SSF52540">
    <property type="entry name" value="P-loop containing nucleoside triphosphate hydrolases"/>
    <property type="match status" value="1"/>
</dbReference>
<comment type="similarity">
    <text evidence="1">Belongs to the TRAFAC class TrmE-Era-EngA-EngB-Septin-like GTPase superfamily. AIG1/Toc34/Toc159-like paraseptin GTPase family. IAN subfamily.</text>
</comment>
<keyword evidence="4" id="KW-0472">Membrane</keyword>
<evidence type="ECO:0000313" key="6">
    <source>
        <dbReference type="EMBL" id="KAF6730682.1"/>
    </source>
</evidence>
<evidence type="ECO:0000256" key="2">
    <source>
        <dbReference type="ARBA" id="ARBA00022741"/>
    </source>
</evidence>
<dbReference type="FunFam" id="3.40.50.300:FF:000366">
    <property type="entry name" value="GTPase, IMAP family member 2"/>
    <property type="match status" value="1"/>
</dbReference>
<evidence type="ECO:0000256" key="1">
    <source>
        <dbReference type="ARBA" id="ARBA00008535"/>
    </source>
</evidence>
<keyword evidence="4" id="KW-0812">Transmembrane</keyword>
<keyword evidence="2" id="KW-0547">Nucleotide-binding</keyword>
<reference evidence="6" key="1">
    <citation type="journal article" name="BMC Genomics">
        <title>Long-read sequencing and de novo genome assembly of marine medaka (Oryzias melastigma).</title>
        <authorList>
            <person name="Liang P."/>
            <person name="Saqib H.S.A."/>
            <person name="Ni X."/>
            <person name="Shen Y."/>
        </authorList>
    </citation>
    <scope>NUCLEOTIDE SEQUENCE</scope>
    <source>
        <strain evidence="6">Bigg-433</strain>
    </source>
</reference>
<dbReference type="Gene3D" id="3.40.50.300">
    <property type="entry name" value="P-loop containing nucleotide triphosphate hydrolases"/>
    <property type="match status" value="1"/>
</dbReference>
<name>A0A834FG33_ORYME</name>
<evidence type="ECO:0000256" key="3">
    <source>
        <dbReference type="ARBA" id="ARBA00023134"/>
    </source>
</evidence>
<protein>
    <submittedName>
        <fullName evidence="6">GTPase IMAP family member 7</fullName>
    </submittedName>
</protein>
<gene>
    <name evidence="6" type="ORF">FQA47_015777</name>
</gene>
<keyword evidence="4" id="KW-1133">Transmembrane helix</keyword>
<dbReference type="EMBL" id="WKFB01000232">
    <property type="protein sequence ID" value="KAF6730682.1"/>
    <property type="molecule type" value="Genomic_DNA"/>
</dbReference>
<organism evidence="6 7">
    <name type="scientific">Oryzias melastigma</name>
    <name type="common">Marine medaka</name>
    <dbReference type="NCBI Taxonomy" id="30732"/>
    <lineage>
        <taxon>Eukaryota</taxon>
        <taxon>Metazoa</taxon>
        <taxon>Chordata</taxon>
        <taxon>Craniata</taxon>
        <taxon>Vertebrata</taxon>
        <taxon>Euteleostomi</taxon>
        <taxon>Actinopterygii</taxon>
        <taxon>Neopterygii</taxon>
        <taxon>Teleostei</taxon>
        <taxon>Neoteleostei</taxon>
        <taxon>Acanthomorphata</taxon>
        <taxon>Ovalentaria</taxon>
        <taxon>Atherinomorphae</taxon>
        <taxon>Beloniformes</taxon>
        <taxon>Adrianichthyidae</taxon>
        <taxon>Oryziinae</taxon>
        <taxon>Oryzias</taxon>
    </lineage>
</organism>
<evidence type="ECO:0000259" key="5">
    <source>
        <dbReference type="PROSITE" id="PS51720"/>
    </source>
</evidence>
<evidence type="ECO:0000256" key="4">
    <source>
        <dbReference type="SAM" id="Phobius"/>
    </source>
</evidence>
<comment type="caution">
    <text evidence="6">The sequence shown here is derived from an EMBL/GenBank/DDBJ whole genome shotgun (WGS) entry which is preliminary data.</text>
</comment>